<dbReference type="Proteomes" id="UP000439903">
    <property type="component" value="Unassembled WGS sequence"/>
</dbReference>
<keyword evidence="3" id="KW-1185">Reference proteome</keyword>
<feature type="signal peptide" evidence="1">
    <location>
        <begin position="1"/>
        <end position="17"/>
    </location>
</feature>
<accession>A0A8H3WXL4</accession>
<keyword evidence="1" id="KW-0732">Signal</keyword>
<dbReference type="AlphaFoldDB" id="A0A8H3WXL4"/>
<name>A0A8H3WXL4_GIGMA</name>
<evidence type="ECO:0000313" key="3">
    <source>
        <dbReference type="Proteomes" id="UP000439903"/>
    </source>
</evidence>
<comment type="caution">
    <text evidence="2">The sequence shown here is derived from an EMBL/GenBank/DDBJ whole genome shotgun (WGS) entry which is preliminary data.</text>
</comment>
<evidence type="ECO:0000256" key="1">
    <source>
        <dbReference type="SAM" id="SignalP"/>
    </source>
</evidence>
<dbReference type="EMBL" id="WTPW01002584">
    <property type="protein sequence ID" value="KAF0376088.1"/>
    <property type="molecule type" value="Genomic_DNA"/>
</dbReference>
<feature type="chain" id="PRO_5034609918" evidence="1">
    <location>
        <begin position="18"/>
        <end position="204"/>
    </location>
</feature>
<sequence length="204" mass="23473">MLSLFITIIQSIPVSYSDDEYTLTPENLTNSSSLLLYLAYVVPNFYISDNSRGQESFMLAKHLYNRVFNNKHIDSRVIISYINENNCYSTLKNNLRKTVLSVIEQLKLGSKRLLQILAFNIEWIYPTSDIILQMLHLQINLQNSLFNKSSNNKAIFLNIIKVISQVQKEAYSAKHSHIESTLQVINNGPNSEDMNKNLLLLLLM</sequence>
<protein>
    <submittedName>
        <fullName evidence="2">Uncharacterized protein</fullName>
    </submittedName>
</protein>
<evidence type="ECO:0000313" key="2">
    <source>
        <dbReference type="EMBL" id="KAF0376088.1"/>
    </source>
</evidence>
<reference evidence="2 3" key="1">
    <citation type="journal article" date="2019" name="Environ. Microbiol.">
        <title>At the nexus of three kingdoms: the genome of the mycorrhizal fungus Gigaspora margarita provides insights into plant, endobacterial and fungal interactions.</title>
        <authorList>
            <person name="Venice F."/>
            <person name="Ghignone S."/>
            <person name="Salvioli di Fossalunga A."/>
            <person name="Amselem J."/>
            <person name="Novero M."/>
            <person name="Xianan X."/>
            <person name="Sedzielewska Toro K."/>
            <person name="Morin E."/>
            <person name="Lipzen A."/>
            <person name="Grigoriev I.V."/>
            <person name="Henrissat B."/>
            <person name="Martin F.M."/>
            <person name="Bonfante P."/>
        </authorList>
    </citation>
    <scope>NUCLEOTIDE SEQUENCE [LARGE SCALE GENOMIC DNA]</scope>
    <source>
        <strain evidence="2 3">BEG34</strain>
    </source>
</reference>
<gene>
    <name evidence="2" type="ORF">F8M41_012724</name>
</gene>
<proteinExistence type="predicted"/>
<organism evidence="2 3">
    <name type="scientific">Gigaspora margarita</name>
    <dbReference type="NCBI Taxonomy" id="4874"/>
    <lineage>
        <taxon>Eukaryota</taxon>
        <taxon>Fungi</taxon>
        <taxon>Fungi incertae sedis</taxon>
        <taxon>Mucoromycota</taxon>
        <taxon>Glomeromycotina</taxon>
        <taxon>Glomeromycetes</taxon>
        <taxon>Diversisporales</taxon>
        <taxon>Gigasporaceae</taxon>
        <taxon>Gigaspora</taxon>
    </lineage>
</organism>